<dbReference type="InterPro" id="IPR013325">
    <property type="entry name" value="RNA_pol_sigma_r2"/>
</dbReference>
<organism evidence="7 8">
    <name type="scientific">Pantoea coffeiphila</name>
    <dbReference type="NCBI Taxonomy" id="1465635"/>
    <lineage>
        <taxon>Bacteria</taxon>
        <taxon>Pseudomonadati</taxon>
        <taxon>Pseudomonadota</taxon>
        <taxon>Gammaproteobacteria</taxon>
        <taxon>Enterobacterales</taxon>
        <taxon>Erwiniaceae</taxon>
        <taxon>Pantoea</taxon>
    </lineage>
</organism>
<feature type="domain" description="RNA polymerase sigma factor 70 region 4 type 2" evidence="6">
    <location>
        <begin position="112"/>
        <end position="164"/>
    </location>
</feature>
<dbReference type="OrthoDB" id="9797134at2"/>
<evidence type="ECO:0000256" key="3">
    <source>
        <dbReference type="ARBA" id="ARBA00023082"/>
    </source>
</evidence>
<dbReference type="Pfam" id="PF08281">
    <property type="entry name" value="Sigma70_r4_2"/>
    <property type="match status" value="1"/>
</dbReference>
<dbReference type="Pfam" id="PF04542">
    <property type="entry name" value="Sigma70_r2"/>
    <property type="match status" value="1"/>
</dbReference>
<evidence type="ECO:0000259" key="6">
    <source>
        <dbReference type="Pfam" id="PF08281"/>
    </source>
</evidence>
<dbReference type="Proteomes" id="UP000239181">
    <property type="component" value="Unassembled WGS sequence"/>
</dbReference>
<dbReference type="InterPro" id="IPR007627">
    <property type="entry name" value="RNA_pol_sigma70_r2"/>
</dbReference>
<reference evidence="7 8" key="1">
    <citation type="submission" date="2017-10" db="EMBL/GenBank/DDBJ databases">
        <title>Draft genome of two endophytic bacteria isolated from 'guarana' Paullinia cupana (Mart.) Ducke.</title>
        <authorList>
            <person name="Siqueira K.A."/>
            <person name="Liotti R.G."/>
            <person name="Mendes T.A."/>
            <person name="Soares M.A."/>
        </authorList>
    </citation>
    <scope>NUCLEOTIDE SEQUENCE [LARGE SCALE GENOMIC DNA]</scope>
    <source>
        <strain evidence="7 8">342</strain>
    </source>
</reference>
<gene>
    <name evidence="7" type="ORF">CQW29_20230</name>
</gene>
<dbReference type="NCBIfam" id="TIGR02937">
    <property type="entry name" value="sigma70-ECF"/>
    <property type="match status" value="1"/>
</dbReference>
<dbReference type="PANTHER" id="PTHR43133:SF63">
    <property type="entry name" value="RNA POLYMERASE SIGMA FACTOR FECI-RELATED"/>
    <property type="match status" value="1"/>
</dbReference>
<dbReference type="InterPro" id="IPR013249">
    <property type="entry name" value="RNA_pol_sigma70_r4_t2"/>
</dbReference>
<accession>A0A2S9I712</accession>
<dbReference type="GO" id="GO:0016987">
    <property type="term" value="F:sigma factor activity"/>
    <property type="evidence" value="ECO:0007669"/>
    <property type="project" value="UniProtKB-KW"/>
</dbReference>
<dbReference type="Gene3D" id="1.10.10.10">
    <property type="entry name" value="Winged helix-like DNA-binding domain superfamily/Winged helix DNA-binding domain"/>
    <property type="match status" value="1"/>
</dbReference>
<dbReference type="InterPro" id="IPR039425">
    <property type="entry name" value="RNA_pol_sigma-70-like"/>
</dbReference>
<comment type="similarity">
    <text evidence="1">Belongs to the sigma-70 factor family. ECF subfamily.</text>
</comment>
<keyword evidence="3" id="KW-0731">Sigma factor</keyword>
<dbReference type="InterPro" id="IPR036388">
    <property type="entry name" value="WH-like_DNA-bd_sf"/>
</dbReference>
<keyword evidence="8" id="KW-1185">Reference proteome</keyword>
<dbReference type="Gene3D" id="1.10.1740.10">
    <property type="match status" value="1"/>
</dbReference>
<evidence type="ECO:0000313" key="7">
    <source>
        <dbReference type="EMBL" id="PRD13589.1"/>
    </source>
</evidence>
<dbReference type="GO" id="GO:0006352">
    <property type="term" value="P:DNA-templated transcription initiation"/>
    <property type="evidence" value="ECO:0007669"/>
    <property type="project" value="InterPro"/>
</dbReference>
<dbReference type="GO" id="GO:0003677">
    <property type="term" value="F:DNA binding"/>
    <property type="evidence" value="ECO:0007669"/>
    <property type="project" value="InterPro"/>
</dbReference>
<dbReference type="RefSeq" id="WP_105594549.1">
    <property type="nucleotide sequence ID" value="NZ_PDET01000017.1"/>
</dbReference>
<comment type="caution">
    <text evidence="7">The sequence shown here is derived from an EMBL/GenBank/DDBJ whole genome shotgun (WGS) entry which is preliminary data.</text>
</comment>
<dbReference type="PANTHER" id="PTHR43133">
    <property type="entry name" value="RNA POLYMERASE ECF-TYPE SIGMA FACTO"/>
    <property type="match status" value="1"/>
</dbReference>
<keyword evidence="4" id="KW-0804">Transcription</keyword>
<protein>
    <submittedName>
        <fullName evidence="7">RNA polymerase subunit sigma-24</fullName>
    </submittedName>
</protein>
<evidence type="ECO:0000313" key="8">
    <source>
        <dbReference type="Proteomes" id="UP000239181"/>
    </source>
</evidence>
<evidence type="ECO:0000256" key="2">
    <source>
        <dbReference type="ARBA" id="ARBA00023015"/>
    </source>
</evidence>
<evidence type="ECO:0000256" key="1">
    <source>
        <dbReference type="ARBA" id="ARBA00010641"/>
    </source>
</evidence>
<keyword evidence="2" id="KW-0805">Transcription regulation</keyword>
<dbReference type="InterPro" id="IPR013324">
    <property type="entry name" value="RNA_pol_sigma_r3/r4-like"/>
</dbReference>
<evidence type="ECO:0000259" key="5">
    <source>
        <dbReference type="Pfam" id="PF04542"/>
    </source>
</evidence>
<dbReference type="EMBL" id="PDET01000017">
    <property type="protein sequence ID" value="PRD13589.1"/>
    <property type="molecule type" value="Genomic_DNA"/>
</dbReference>
<dbReference type="AlphaFoldDB" id="A0A2S9I712"/>
<dbReference type="InterPro" id="IPR014284">
    <property type="entry name" value="RNA_pol_sigma-70_dom"/>
</dbReference>
<evidence type="ECO:0000256" key="4">
    <source>
        <dbReference type="ARBA" id="ARBA00023163"/>
    </source>
</evidence>
<dbReference type="SUPFAM" id="SSF88946">
    <property type="entry name" value="Sigma2 domain of RNA polymerase sigma factors"/>
    <property type="match status" value="1"/>
</dbReference>
<proteinExistence type="inferred from homology"/>
<feature type="domain" description="RNA polymerase sigma-70 region 2" evidence="5">
    <location>
        <begin position="15"/>
        <end position="81"/>
    </location>
</feature>
<sequence length="184" mass="20842">MSVINASSASEINQLYLHHHGWLRGILRKRLGNLNDAADLAHDVFIQLLLKPRSFDSSEGARAYLSVMAHGMCVDLWRRKELEEAWLKTMQLHARTVVISTEYNVLILETLLQIDTMLRSLPEKVRATFIMSQIQGRTYAQIALTLQVSERMVKKYMAKAMLHCVLLEAELSDATLYASPSGSL</sequence>
<name>A0A2S9I712_9GAMM</name>
<dbReference type="SUPFAM" id="SSF88659">
    <property type="entry name" value="Sigma3 and sigma4 domains of RNA polymerase sigma factors"/>
    <property type="match status" value="1"/>
</dbReference>